<dbReference type="Pfam" id="PF01594">
    <property type="entry name" value="AI-2E_transport"/>
    <property type="match status" value="1"/>
</dbReference>
<evidence type="ECO:0000313" key="8">
    <source>
        <dbReference type="Proteomes" id="UP001595457"/>
    </source>
</evidence>
<protein>
    <submittedName>
        <fullName evidence="7">AI-2E family transporter</fullName>
    </submittedName>
</protein>
<feature type="transmembrane region" description="Helical" evidence="6">
    <location>
        <begin position="240"/>
        <end position="262"/>
    </location>
</feature>
<dbReference type="EMBL" id="JBHRSJ010000006">
    <property type="protein sequence ID" value="MFC2971390.1"/>
    <property type="molecule type" value="Genomic_DNA"/>
</dbReference>
<feature type="transmembrane region" description="Helical" evidence="6">
    <location>
        <begin position="213"/>
        <end position="234"/>
    </location>
</feature>
<keyword evidence="5 6" id="KW-0472">Membrane</keyword>
<keyword evidence="8" id="KW-1185">Reference proteome</keyword>
<dbReference type="PANTHER" id="PTHR21716:SF4">
    <property type="entry name" value="TRANSMEMBRANE PROTEIN 245"/>
    <property type="match status" value="1"/>
</dbReference>
<dbReference type="Proteomes" id="UP001595457">
    <property type="component" value="Unassembled WGS sequence"/>
</dbReference>
<feature type="transmembrane region" description="Helical" evidence="6">
    <location>
        <begin position="64"/>
        <end position="86"/>
    </location>
</feature>
<evidence type="ECO:0000256" key="3">
    <source>
        <dbReference type="ARBA" id="ARBA00022692"/>
    </source>
</evidence>
<name>A0ABV7AQ21_9GAMM</name>
<keyword evidence="3 6" id="KW-0812">Transmembrane</keyword>
<accession>A0ABV7AQ21</accession>
<gene>
    <name evidence="7" type="ORF">ACFOJE_04040</name>
</gene>
<comment type="similarity">
    <text evidence="2">Belongs to the autoinducer-2 exporter (AI-2E) (TC 2.A.86) family.</text>
</comment>
<dbReference type="RefSeq" id="WP_377812985.1">
    <property type="nucleotide sequence ID" value="NZ_JBHRSJ010000006.1"/>
</dbReference>
<evidence type="ECO:0000256" key="1">
    <source>
        <dbReference type="ARBA" id="ARBA00004141"/>
    </source>
</evidence>
<reference evidence="8" key="1">
    <citation type="journal article" date="2019" name="Int. J. Syst. Evol. Microbiol.">
        <title>The Global Catalogue of Microorganisms (GCM) 10K type strain sequencing project: providing services to taxonomists for standard genome sequencing and annotation.</title>
        <authorList>
            <consortium name="The Broad Institute Genomics Platform"/>
            <consortium name="The Broad Institute Genome Sequencing Center for Infectious Disease"/>
            <person name="Wu L."/>
            <person name="Ma J."/>
        </authorList>
    </citation>
    <scope>NUCLEOTIDE SEQUENCE [LARGE SCALE GENOMIC DNA]</scope>
    <source>
        <strain evidence="8">KCTC 62195</strain>
    </source>
</reference>
<proteinExistence type="inferred from homology"/>
<sequence length="355" mass="39186">MINQGLEYKFFLLLLILVTLGFCWILLPFHGAVFWAVSLAILFRPLQCRLEHLSKGRWRNLISLITLSACLVVAVLPVTVMVGLMVEEGAELFKQIESGSVDFQSFIERIRMMLPHPLNIQLSRFGLDNLGGLRDRIASGAMQASQFLATKAFNIGQNTFQFILSSFVMLYLLFFFLRDGPVLVARVTQAIPLEEAQKHRLLRRFTRVVRATIKGNILVAIAQGAIGGLIFALMGIPSALVWGVVMAFLSLLPTVGAALIWAPIALYWMLSGEVWRGVVLTLFGVCVIGLVDNLMRPFLVGKDTKMPDYLVLVTTLGGLALFGLNGFVIGPLIAALFISIWGLFSEPEDRDASDG</sequence>
<evidence type="ECO:0000256" key="6">
    <source>
        <dbReference type="SAM" id="Phobius"/>
    </source>
</evidence>
<organism evidence="7 8">
    <name type="scientific">Azotobacter bryophylli</name>
    <dbReference type="NCBI Taxonomy" id="1986537"/>
    <lineage>
        <taxon>Bacteria</taxon>
        <taxon>Pseudomonadati</taxon>
        <taxon>Pseudomonadota</taxon>
        <taxon>Gammaproteobacteria</taxon>
        <taxon>Pseudomonadales</taxon>
        <taxon>Pseudomonadaceae</taxon>
        <taxon>Azotobacter</taxon>
    </lineage>
</organism>
<feature type="transmembrane region" description="Helical" evidence="6">
    <location>
        <begin position="159"/>
        <end position="177"/>
    </location>
</feature>
<keyword evidence="4 6" id="KW-1133">Transmembrane helix</keyword>
<evidence type="ECO:0000313" key="7">
    <source>
        <dbReference type="EMBL" id="MFC2971390.1"/>
    </source>
</evidence>
<evidence type="ECO:0000256" key="5">
    <source>
        <dbReference type="ARBA" id="ARBA00023136"/>
    </source>
</evidence>
<comment type="caution">
    <text evidence="7">The sequence shown here is derived from an EMBL/GenBank/DDBJ whole genome shotgun (WGS) entry which is preliminary data.</text>
</comment>
<dbReference type="InterPro" id="IPR002549">
    <property type="entry name" value="AI-2E-like"/>
</dbReference>
<feature type="transmembrane region" description="Helical" evidence="6">
    <location>
        <begin position="12"/>
        <end position="43"/>
    </location>
</feature>
<comment type="subcellular location">
    <subcellularLocation>
        <location evidence="1">Membrane</location>
        <topology evidence="1">Multi-pass membrane protein</topology>
    </subcellularLocation>
</comment>
<feature type="transmembrane region" description="Helical" evidence="6">
    <location>
        <begin position="274"/>
        <end position="291"/>
    </location>
</feature>
<dbReference type="PANTHER" id="PTHR21716">
    <property type="entry name" value="TRANSMEMBRANE PROTEIN"/>
    <property type="match status" value="1"/>
</dbReference>
<feature type="transmembrane region" description="Helical" evidence="6">
    <location>
        <begin position="311"/>
        <end position="344"/>
    </location>
</feature>
<evidence type="ECO:0000256" key="2">
    <source>
        <dbReference type="ARBA" id="ARBA00009773"/>
    </source>
</evidence>
<evidence type="ECO:0000256" key="4">
    <source>
        <dbReference type="ARBA" id="ARBA00022989"/>
    </source>
</evidence>